<evidence type="ECO:0000313" key="1">
    <source>
        <dbReference type="EMBL" id="KAF0030852.1"/>
    </source>
</evidence>
<organism evidence="1 2">
    <name type="scientific">Scophthalmus maximus</name>
    <name type="common">Turbot</name>
    <name type="synonym">Psetta maxima</name>
    <dbReference type="NCBI Taxonomy" id="52904"/>
    <lineage>
        <taxon>Eukaryota</taxon>
        <taxon>Metazoa</taxon>
        <taxon>Chordata</taxon>
        <taxon>Craniata</taxon>
        <taxon>Vertebrata</taxon>
        <taxon>Euteleostomi</taxon>
        <taxon>Actinopterygii</taxon>
        <taxon>Neopterygii</taxon>
        <taxon>Teleostei</taxon>
        <taxon>Neoteleostei</taxon>
        <taxon>Acanthomorphata</taxon>
        <taxon>Carangaria</taxon>
        <taxon>Pleuronectiformes</taxon>
        <taxon>Pleuronectoidei</taxon>
        <taxon>Scophthalmidae</taxon>
        <taxon>Scophthalmus</taxon>
    </lineage>
</organism>
<sequence>MKNTKSVRNRLTLLLHVTVNFASGSTNVQMWTSGRVFANHTQEVKGQLPLPGDDLIRIFTELLLLLLLLLQASIISV</sequence>
<accession>A0A6A4SKG9</accession>
<name>A0A6A4SKG9_SCOMX</name>
<protein>
    <submittedName>
        <fullName evidence="1">Uncharacterized protein</fullName>
    </submittedName>
</protein>
<comment type="caution">
    <text evidence="1">The sequence shown here is derived from an EMBL/GenBank/DDBJ whole genome shotgun (WGS) entry which is preliminary data.</text>
</comment>
<proteinExistence type="predicted"/>
<reference evidence="1 2" key="1">
    <citation type="submission" date="2019-06" db="EMBL/GenBank/DDBJ databases">
        <title>Draft genomes of female and male turbot (Scophthalmus maximus).</title>
        <authorList>
            <person name="Xu H."/>
            <person name="Xu X.-W."/>
            <person name="Shao C."/>
            <person name="Chen S."/>
        </authorList>
    </citation>
    <scope>NUCLEOTIDE SEQUENCE [LARGE SCALE GENOMIC DNA]</scope>
    <source>
        <strain evidence="1">Ysfricsl-2016a</strain>
        <tissue evidence="1">Blood</tissue>
    </source>
</reference>
<evidence type="ECO:0000313" key="2">
    <source>
        <dbReference type="Proteomes" id="UP000438429"/>
    </source>
</evidence>
<dbReference type="EMBL" id="VEVO01000015">
    <property type="protein sequence ID" value="KAF0030852.1"/>
    <property type="molecule type" value="Genomic_DNA"/>
</dbReference>
<dbReference type="Proteomes" id="UP000438429">
    <property type="component" value="Unassembled WGS sequence"/>
</dbReference>
<gene>
    <name evidence="1" type="ORF">F2P81_017583</name>
</gene>
<dbReference type="AlphaFoldDB" id="A0A6A4SKG9"/>